<gene>
    <name evidence="3" type="ORF">JK386_08345</name>
</gene>
<dbReference type="RefSeq" id="WP_205291218.1">
    <property type="nucleotide sequence ID" value="NZ_CP074406.1"/>
</dbReference>
<dbReference type="EMBL" id="JAERTX010000006">
    <property type="protein sequence ID" value="MBM9459912.1"/>
    <property type="molecule type" value="Genomic_DNA"/>
</dbReference>
<dbReference type="Proteomes" id="UP000663791">
    <property type="component" value="Unassembled WGS sequence"/>
</dbReference>
<reference evidence="3" key="1">
    <citation type="submission" date="2021-01" db="EMBL/GenBank/DDBJ databases">
        <title>Novel species in genus Nocardioides.</title>
        <authorList>
            <person name="Zhang G."/>
        </authorList>
    </citation>
    <scope>NUCLEOTIDE SEQUENCE</scope>
    <source>
        <strain evidence="3">Zg-536</strain>
    </source>
</reference>
<feature type="signal peptide" evidence="2">
    <location>
        <begin position="1"/>
        <end position="27"/>
    </location>
</feature>
<accession>A0A939BVU5</accession>
<evidence type="ECO:0000313" key="3">
    <source>
        <dbReference type="EMBL" id="MBM9459912.1"/>
    </source>
</evidence>
<keyword evidence="2" id="KW-0732">Signal</keyword>
<feature type="compositionally biased region" description="Acidic residues" evidence="1">
    <location>
        <begin position="53"/>
        <end position="68"/>
    </location>
</feature>
<keyword evidence="4" id="KW-1185">Reference proteome</keyword>
<protein>
    <submittedName>
        <fullName evidence="3">Uncharacterized protein</fullName>
    </submittedName>
</protein>
<proteinExistence type="predicted"/>
<evidence type="ECO:0000256" key="2">
    <source>
        <dbReference type="SAM" id="SignalP"/>
    </source>
</evidence>
<evidence type="ECO:0000313" key="4">
    <source>
        <dbReference type="Proteomes" id="UP000663791"/>
    </source>
</evidence>
<evidence type="ECO:0000256" key="1">
    <source>
        <dbReference type="SAM" id="MobiDB-lite"/>
    </source>
</evidence>
<dbReference type="AlphaFoldDB" id="A0A939BVU5"/>
<feature type="region of interest" description="Disordered" evidence="1">
    <location>
        <begin position="27"/>
        <end position="68"/>
    </location>
</feature>
<name>A0A939BVU5_9ACTN</name>
<organism evidence="3 4">
    <name type="scientific">Nocardioides faecalis</name>
    <dbReference type="NCBI Taxonomy" id="2803858"/>
    <lineage>
        <taxon>Bacteria</taxon>
        <taxon>Bacillati</taxon>
        <taxon>Actinomycetota</taxon>
        <taxon>Actinomycetes</taxon>
        <taxon>Propionibacteriales</taxon>
        <taxon>Nocardioidaceae</taxon>
        <taxon>Nocardioides</taxon>
    </lineage>
</organism>
<sequence>MTHRKVAARWSAGSVALLAALTLGACGEDGAKDDVTNDPVDDTASVTPPTPAEEQEGSGDEGGEVDDN</sequence>
<dbReference type="PROSITE" id="PS51257">
    <property type="entry name" value="PROKAR_LIPOPROTEIN"/>
    <property type="match status" value="1"/>
</dbReference>
<comment type="caution">
    <text evidence="3">The sequence shown here is derived from an EMBL/GenBank/DDBJ whole genome shotgun (WGS) entry which is preliminary data.</text>
</comment>
<feature type="chain" id="PRO_5039321833" evidence="2">
    <location>
        <begin position="28"/>
        <end position="68"/>
    </location>
</feature>